<evidence type="ECO:0000313" key="2">
    <source>
        <dbReference type="Proteomes" id="UP000242432"/>
    </source>
</evidence>
<keyword evidence="2" id="KW-1185">Reference proteome</keyword>
<organism evidence="1 2">
    <name type="scientific">Succinivibrio dextrinosolvens DSM 3072</name>
    <dbReference type="NCBI Taxonomy" id="1123324"/>
    <lineage>
        <taxon>Bacteria</taxon>
        <taxon>Pseudomonadati</taxon>
        <taxon>Pseudomonadota</taxon>
        <taxon>Gammaproteobacteria</taxon>
        <taxon>Aeromonadales</taxon>
        <taxon>Succinivibrionaceae</taxon>
        <taxon>Succinivibrio</taxon>
    </lineage>
</organism>
<evidence type="ECO:0000313" key="1">
    <source>
        <dbReference type="EMBL" id="SKA69040.1"/>
    </source>
</evidence>
<dbReference type="PANTHER" id="PTHR35882:SF2">
    <property type="entry name" value="PELA"/>
    <property type="match status" value="1"/>
</dbReference>
<reference evidence="2" key="1">
    <citation type="submission" date="2017-02" db="EMBL/GenBank/DDBJ databases">
        <authorList>
            <person name="Varghese N."/>
            <person name="Submissions S."/>
        </authorList>
    </citation>
    <scope>NUCLEOTIDE SEQUENCE [LARGE SCALE GENOMIC DNA]</scope>
    <source>
        <strain evidence="2">DSM 3072</strain>
    </source>
</reference>
<dbReference type="Gene3D" id="3.20.20.70">
    <property type="entry name" value="Aldolase class I"/>
    <property type="match status" value="1"/>
</dbReference>
<sequence length="316" mass="35349">MKKRHFDGLFLDTLDSFNAYTDEKADKALYDRQVEGLTELVNDIHSIHPKLIFNRGFEIFDRIGFKPEAVAGESIFKSYNSKANKYTDVSKSDREWLSSKFDHVKSAGVEAIALDYLPDTDLDARIALAKDISQKGYTPYVSDGMLYGFGVSYTYSVPKRILGVYDGTLGEPNLSFIHSTVTTPLEYNGYVVDLVDIYNIDVNQLQKSKYAALVFYPADSGGYTENTELMSWLISHVGYIPTLFLGVLPTNSEFLNAYGIEFLGEIDPPYSFDRKPAMSKGIIDPPFSPNDRLFSFSVDENKGFKVQASVKNPAGA</sequence>
<dbReference type="SUPFAM" id="SSF51445">
    <property type="entry name" value="(Trans)glycosidases"/>
    <property type="match status" value="1"/>
</dbReference>
<dbReference type="InterPro" id="IPR017853">
    <property type="entry name" value="GH"/>
</dbReference>
<dbReference type="EMBL" id="FUXX01000054">
    <property type="protein sequence ID" value="SKA69040.1"/>
    <property type="molecule type" value="Genomic_DNA"/>
</dbReference>
<dbReference type="RefSeq" id="WP_078929459.1">
    <property type="nucleotide sequence ID" value="NZ_FUXX01000054.1"/>
</dbReference>
<protein>
    <recommendedName>
        <fullName evidence="3">Glycoside-hydrolase family GH114 TIM-barrel domain-containing protein</fullName>
    </recommendedName>
</protein>
<proteinExistence type="predicted"/>
<dbReference type="AlphaFoldDB" id="A0A1T4VVK3"/>
<dbReference type="Proteomes" id="UP000242432">
    <property type="component" value="Unassembled WGS sequence"/>
</dbReference>
<dbReference type="PANTHER" id="PTHR35882">
    <property type="entry name" value="PELA"/>
    <property type="match status" value="1"/>
</dbReference>
<gene>
    <name evidence="1" type="ORF">SAMN02745213_02155</name>
</gene>
<name>A0A1T4VVK3_9GAMM</name>
<accession>A0A1T4VVK3</accession>
<dbReference type="InterPro" id="IPR013785">
    <property type="entry name" value="Aldolase_TIM"/>
</dbReference>
<evidence type="ECO:0008006" key="3">
    <source>
        <dbReference type="Google" id="ProtNLM"/>
    </source>
</evidence>